<dbReference type="RefSeq" id="WP_008542859.1">
    <property type="nucleotide sequence ID" value="NZ_JH604990.1"/>
</dbReference>
<sequence length="69" mass="7063">MRKLLVLPLMLAALGLAGCNTVEGFGQDLKKGADHVGQALGKAGDKISETAAEVSGKAEKTEAAPVEEK</sequence>
<organism evidence="2 3">
    <name type="scientific">Sutterella parvirubra YIT 11816</name>
    <dbReference type="NCBI Taxonomy" id="762967"/>
    <lineage>
        <taxon>Bacteria</taxon>
        <taxon>Pseudomonadati</taxon>
        <taxon>Pseudomonadota</taxon>
        <taxon>Betaproteobacteria</taxon>
        <taxon>Burkholderiales</taxon>
        <taxon>Sutterellaceae</taxon>
        <taxon>Sutterella</taxon>
    </lineage>
</organism>
<dbReference type="AlphaFoldDB" id="H3KG83"/>
<proteinExistence type="predicted"/>
<comment type="caution">
    <text evidence="2">The sequence shown here is derived from an EMBL/GenBank/DDBJ whole genome shotgun (WGS) entry which is preliminary data.</text>
</comment>
<keyword evidence="3" id="KW-1185">Reference proteome</keyword>
<dbReference type="OrthoDB" id="9181810at2"/>
<evidence type="ECO:0000313" key="2">
    <source>
        <dbReference type="EMBL" id="EHY30869.1"/>
    </source>
</evidence>
<dbReference type="PATRIC" id="fig|762967.3.peg.1387"/>
<dbReference type="HOGENOM" id="CLU_2829685_0_0_4"/>
<keyword evidence="1" id="KW-0732">Signal</keyword>
<name>H3KG83_9BURK</name>
<dbReference type="EMBL" id="AFBQ01000263">
    <property type="protein sequence ID" value="EHY30869.1"/>
    <property type="molecule type" value="Genomic_DNA"/>
</dbReference>
<evidence type="ECO:0000313" key="3">
    <source>
        <dbReference type="Proteomes" id="UP000004956"/>
    </source>
</evidence>
<reference evidence="2 3" key="1">
    <citation type="submission" date="2011-11" db="EMBL/GenBank/DDBJ databases">
        <authorList>
            <person name="Weinstock G."/>
            <person name="Sodergren E."/>
            <person name="Clifton S."/>
            <person name="Fulton L."/>
            <person name="Fulton B."/>
            <person name="Courtney L."/>
            <person name="Fronick C."/>
            <person name="Harrison M."/>
            <person name="Strong C."/>
            <person name="Farmer C."/>
            <person name="Delahaunty K."/>
            <person name="Markovic C."/>
            <person name="Hall O."/>
            <person name="Minx P."/>
            <person name="Tomlinson C."/>
            <person name="Mitreva M."/>
            <person name="Hou S."/>
            <person name="Chen J."/>
            <person name="Wollam A."/>
            <person name="Pepin K.H."/>
            <person name="Johnson M."/>
            <person name="Bhonagiri V."/>
            <person name="Zhang X."/>
            <person name="Suruliraj S."/>
            <person name="Warren W."/>
            <person name="Chinwalla A."/>
            <person name="Mardis E.R."/>
            <person name="Wilson R.K."/>
        </authorList>
    </citation>
    <scope>NUCLEOTIDE SEQUENCE [LARGE SCALE GENOMIC DNA]</scope>
    <source>
        <strain evidence="2 3">YIT 11816</strain>
    </source>
</reference>
<evidence type="ECO:0000256" key="1">
    <source>
        <dbReference type="SAM" id="SignalP"/>
    </source>
</evidence>
<dbReference type="PROSITE" id="PS51257">
    <property type="entry name" value="PROKAR_LIPOPROTEIN"/>
    <property type="match status" value="1"/>
</dbReference>
<feature type="signal peptide" evidence="1">
    <location>
        <begin position="1"/>
        <end position="17"/>
    </location>
</feature>
<protein>
    <submittedName>
        <fullName evidence="2">Entericidin EcnA/B family protein</fullName>
    </submittedName>
</protein>
<dbReference type="Proteomes" id="UP000004956">
    <property type="component" value="Unassembled WGS sequence"/>
</dbReference>
<gene>
    <name evidence="2" type="ORF">HMPREF9440_01762</name>
</gene>
<accession>H3KG83</accession>
<feature type="chain" id="PRO_5003588973" evidence="1">
    <location>
        <begin position="18"/>
        <end position="69"/>
    </location>
</feature>